<dbReference type="EMBL" id="JAGQFT020000014">
    <property type="protein sequence ID" value="MBS7458834.1"/>
    <property type="molecule type" value="Genomic_DNA"/>
</dbReference>
<evidence type="ECO:0000313" key="3">
    <source>
        <dbReference type="EMBL" id="MBR0562213.1"/>
    </source>
</evidence>
<feature type="signal peptide" evidence="2">
    <location>
        <begin position="1"/>
        <end position="20"/>
    </location>
</feature>
<dbReference type="GO" id="GO:0005507">
    <property type="term" value="F:copper ion binding"/>
    <property type="evidence" value="ECO:0007669"/>
    <property type="project" value="InterPro"/>
</dbReference>
<dbReference type="RefSeq" id="WP_211926157.1">
    <property type="nucleotide sequence ID" value="NZ_JAGQFT020000014.1"/>
</dbReference>
<dbReference type="Pfam" id="PF05275">
    <property type="entry name" value="CopB"/>
    <property type="match status" value="1"/>
</dbReference>
<reference evidence="3" key="2">
    <citation type="submission" date="2021-04" db="EMBL/GenBank/DDBJ databases">
        <authorList>
            <person name="Karlyshev A.V."/>
        </authorList>
    </citation>
    <scope>NUCLEOTIDE SEQUENCE</scope>
    <source>
        <strain evidence="3">LMG 29479</strain>
    </source>
</reference>
<sequence length="332" mass="35674">MSTPTALAGALLVMSLPAAAAQAQDHAQHARHHASHAAAQDADTGHGGQHRHPPAAEHAGHDRPAMDHAHGHAVPVDPAAHAVDPQHAAAVPAPPPTGLPVPMPTDADRAAAFPDLHGHATHDQRVVGLLQFNRLETWHGDEASGQAWEAQGWVGTDWNRLWLRSEGERTGGHTESADLELMYGRPVARWWDLVAGLRHDIAPGAGRTFAGIGVVGMAPYMFEVSATAYVGEGGQTAARVEVEYETLLTNRLILQSQVEAEAWGEDDPRRGIGSGLATLEAGFRLRYEVTRRFAPYLGIAWERTHGGSADLRRADGGPEHDTRVVAGLRFWF</sequence>
<proteinExistence type="predicted"/>
<comment type="caution">
    <text evidence="3">The sequence shown here is derived from an EMBL/GenBank/DDBJ whole genome shotgun (WGS) entry which is preliminary data.</text>
</comment>
<name>A0A8J7VUK8_9GAMM</name>
<dbReference type="Proteomes" id="UP000675747">
    <property type="component" value="Unassembled WGS sequence"/>
</dbReference>
<evidence type="ECO:0000313" key="4">
    <source>
        <dbReference type="EMBL" id="MBS7458834.1"/>
    </source>
</evidence>
<gene>
    <name evidence="4" type="ORF">KB893_016955</name>
    <name evidence="3" type="ORF">KB893_06740</name>
</gene>
<dbReference type="InterPro" id="IPR007939">
    <property type="entry name" value="Cu-R_B_prcur"/>
</dbReference>
<protein>
    <submittedName>
        <fullName evidence="3">Copper resistance protein B</fullName>
    </submittedName>
</protein>
<evidence type="ECO:0000256" key="2">
    <source>
        <dbReference type="SAM" id="SignalP"/>
    </source>
</evidence>
<feature type="chain" id="PRO_5042774334" evidence="2">
    <location>
        <begin position="21"/>
        <end position="332"/>
    </location>
</feature>
<evidence type="ECO:0000256" key="1">
    <source>
        <dbReference type="SAM" id="MobiDB-lite"/>
    </source>
</evidence>
<dbReference type="GO" id="GO:0009279">
    <property type="term" value="C:cell outer membrane"/>
    <property type="evidence" value="ECO:0007669"/>
    <property type="project" value="InterPro"/>
</dbReference>
<keyword evidence="2" id="KW-0732">Signal</keyword>
<dbReference type="AlphaFoldDB" id="A0A8J7VUK8"/>
<feature type="region of interest" description="Disordered" evidence="1">
    <location>
        <begin position="23"/>
        <end position="72"/>
    </location>
</feature>
<dbReference type="GO" id="GO:0006878">
    <property type="term" value="P:intracellular copper ion homeostasis"/>
    <property type="evidence" value="ECO:0007669"/>
    <property type="project" value="InterPro"/>
</dbReference>
<accession>A0A8J7VUK8</accession>
<organism evidence="3">
    <name type="scientific">Coralloluteibacterium stylophorae</name>
    <dbReference type="NCBI Taxonomy" id="1776034"/>
    <lineage>
        <taxon>Bacteria</taxon>
        <taxon>Pseudomonadati</taxon>
        <taxon>Pseudomonadota</taxon>
        <taxon>Gammaproteobacteria</taxon>
        <taxon>Lysobacterales</taxon>
        <taxon>Lysobacteraceae</taxon>
        <taxon>Coralloluteibacterium</taxon>
    </lineage>
</organism>
<dbReference type="EMBL" id="JAGQFT010000039">
    <property type="protein sequence ID" value="MBR0562213.1"/>
    <property type="molecule type" value="Genomic_DNA"/>
</dbReference>
<keyword evidence="5" id="KW-1185">Reference proteome</keyword>
<feature type="compositionally biased region" description="Basic and acidic residues" evidence="1">
    <location>
        <begin position="54"/>
        <end position="70"/>
    </location>
</feature>
<reference evidence="4 5" key="1">
    <citation type="journal article" date="2021" name="Microbiol. Resour. Announc.">
        <title>Draft Genome Sequence of Coralloluteibacterium stylophorae LMG 29479T.</title>
        <authorList>
            <person name="Karlyshev A.V."/>
            <person name="Kudryashova E.B."/>
            <person name="Ariskina E.V."/>
            <person name="Conroy A.P."/>
            <person name="Abidueva E.Y."/>
        </authorList>
    </citation>
    <scope>NUCLEOTIDE SEQUENCE [LARGE SCALE GENOMIC DNA]</scope>
    <source>
        <strain evidence="4 5">LMG 29479</strain>
    </source>
</reference>
<evidence type="ECO:0000313" key="5">
    <source>
        <dbReference type="Proteomes" id="UP000675747"/>
    </source>
</evidence>